<evidence type="ECO:0000313" key="2">
    <source>
        <dbReference type="EMBL" id="RUL47470.1"/>
    </source>
</evidence>
<feature type="transmembrane region" description="Helical" evidence="1">
    <location>
        <begin position="49"/>
        <end position="75"/>
    </location>
</feature>
<name>A0A3S0RTK7_9BACI</name>
<keyword evidence="3" id="KW-1185">Reference proteome</keyword>
<keyword evidence="1" id="KW-0812">Transmembrane</keyword>
<dbReference type="InterPro" id="IPR021683">
    <property type="entry name" value="DUF3267"/>
</dbReference>
<dbReference type="RefSeq" id="WP_126660553.1">
    <property type="nucleotide sequence ID" value="NZ_RYYR01000037.1"/>
</dbReference>
<dbReference type="AlphaFoldDB" id="A0A3S0RTK7"/>
<sequence>MHCWKTINIKTEYGSTWLTIVTIAIFVIIFSFSFTLFSRIHPSFYQDDFLWILILGMLALYPLHKLTHYFSLFGYHKSVKLRIRIEYLFIPIIQMRIKKEIPKNRYIFTLLAPVIAINGGLLLLIVVFPQFTHFLCLLLSYHCSICLIDILYVKNLIAAPKNAVIEETPKGYEILVPTNV</sequence>
<evidence type="ECO:0000313" key="3">
    <source>
        <dbReference type="Proteomes" id="UP000287910"/>
    </source>
</evidence>
<feature type="transmembrane region" description="Helical" evidence="1">
    <location>
        <begin position="131"/>
        <end position="152"/>
    </location>
</feature>
<organism evidence="2 3">
    <name type="scientific">Lysinibacillus antri</name>
    <dbReference type="NCBI Taxonomy" id="2498145"/>
    <lineage>
        <taxon>Bacteria</taxon>
        <taxon>Bacillati</taxon>
        <taxon>Bacillota</taxon>
        <taxon>Bacilli</taxon>
        <taxon>Bacillales</taxon>
        <taxon>Bacillaceae</taxon>
        <taxon>Lysinibacillus</taxon>
    </lineage>
</organism>
<feature type="transmembrane region" description="Helical" evidence="1">
    <location>
        <begin position="106"/>
        <end position="125"/>
    </location>
</feature>
<gene>
    <name evidence="2" type="ORF">EK386_17925</name>
</gene>
<proteinExistence type="predicted"/>
<accession>A0A3S0RTK7</accession>
<protein>
    <submittedName>
        <fullName evidence="2">DUF3267 domain-containing protein</fullName>
    </submittedName>
</protein>
<dbReference type="Proteomes" id="UP000287910">
    <property type="component" value="Unassembled WGS sequence"/>
</dbReference>
<keyword evidence="1" id="KW-1133">Transmembrane helix</keyword>
<feature type="transmembrane region" description="Helical" evidence="1">
    <location>
        <begin position="16"/>
        <end position="37"/>
    </location>
</feature>
<dbReference type="Pfam" id="PF11667">
    <property type="entry name" value="DUF3267"/>
    <property type="match status" value="1"/>
</dbReference>
<evidence type="ECO:0000256" key="1">
    <source>
        <dbReference type="SAM" id="Phobius"/>
    </source>
</evidence>
<keyword evidence="1" id="KW-0472">Membrane</keyword>
<reference evidence="2 3" key="1">
    <citation type="submission" date="2018-12" db="EMBL/GenBank/DDBJ databases">
        <title>Lysinibacillus antri sp. nov., isolated from a cave soil.</title>
        <authorList>
            <person name="Narsing Rao M.P."/>
            <person name="Zhang H."/>
            <person name="Dong Z.-Y."/>
            <person name="Niu X.-K."/>
            <person name="Zhang K."/>
            <person name="Fang B.-Z."/>
            <person name="Kang Y.-Q."/>
            <person name="Xiao M."/>
            <person name="Li W.-J."/>
        </authorList>
    </citation>
    <scope>NUCLEOTIDE SEQUENCE [LARGE SCALE GENOMIC DNA]</scope>
    <source>
        <strain evidence="2 3">SYSU K30002</strain>
    </source>
</reference>
<comment type="caution">
    <text evidence="2">The sequence shown here is derived from an EMBL/GenBank/DDBJ whole genome shotgun (WGS) entry which is preliminary data.</text>
</comment>
<dbReference type="EMBL" id="RYYR01000037">
    <property type="protein sequence ID" value="RUL47470.1"/>
    <property type="molecule type" value="Genomic_DNA"/>
</dbReference>